<feature type="signal peptide" evidence="2">
    <location>
        <begin position="1"/>
        <end position="17"/>
    </location>
</feature>
<protein>
    <recommendedName>
        <fullName evidence="3">Peptidase A1 domain-containing protein</fullName>
    </recommendedName>
</protein>
<gene>
    <name evidence="4" type="ORF">VKT23_011426</name>
</gene>
<evidence type="ECO:0000256" key="2">
    <source>
        <dbReference type="SAM" id="SignalP"/>
    </source>
</evidence>
<accession>A0ABR1JAC6</accession>
<dbReference type="EMBL" id="JBANRG010000024">
    <property type="protein sequence ID" value="KAK7454673.1"/>
    <property type="molecule type" value="Genomic_DNA"/>
</dbReference>
<dbReference type="InterPro" id="IPR021109">
    <property type="entry name" value="Peptidase_aspartic_dom_sf"/>
</dbReference>
<organism evidence="4 5">
    <name type="scientific">Marasmiellus scandens</name>
    <dbReference type="NCBI Taxonomy" id="2682957"/>
    <lineage>
        <taxon>Eukaryota</taxon>
        <taxon>Fungi</taxon>
        <taxon>Dikarya</taxon>
        <taxon>Basidiomycota</taxon>
        <taxon>Agaricomycotina</taxon>
        <taxon>Agaricomycetes</taxon>
        <taxon>Agaricomycetidae</taxon>
        <taxon>Agaricales</taxon>
        <taxon>Marasmiineae</taxon>
        <taxon>Omphalotaceae</taxon>
        <taxon>Marasmiellus</taxon>
    </lineage>
</organism>
<dbReference type="PRINTS" id="PR00792">
    <property type="entry name" value="PEPSIN"/>
</dbReference>
<keyword evidence="5" id="KW-1185">Reference proteome</keyword>
<dbReference type="PANTHER" id="PTHR47966:SF74">
    <property type="entry name" value="AGR407CP"/>
    <property type="match status" value="1"/>
</dbReference>
<dbReference type="PANTHER" id="PTHR47966">
    <property type="entry name" value="BETA-SITE APP-CLEAVING ENZYME, ISOFORM A-RELATED"/>
    <property type="match status" value="1"/>
</dbReference>
<proteinExistence type="inferred from homology"/>
<dbReference type="Proteomes" id="UP001498398">
    <property type="component" value="Unassembled WGS sequence"/>
</dbReference>
<evidence type="ECO:0000313" key="5">
    <source>
        <dbReference type="Proteomes" id="UP001498398"/>
    </source>
</evidence>
<evidence type="ECO:0000256" key="1">
    <source>
        <dbReference type="ARBA" id="ARBA00007447"/>
    </source>
</evidence>
<keyword evidence="2" id="KW-0732">Signal</keyword>
<dbReference type="PROSITE" id="PS51767">
    <property type="entry name" value="PEPTIDASE_A1"/>
    <property type="match status" value="1"/>
</dbReference>
<name>A0ABR1JAC6_9AGAR</name>
<evidence type="ECO:0000259" key="3">
    <source>
        <dbReference type="PROSITE" id="PS51767"/>
    </source>
</evidence>
<dbReference type="InterPro" id="IPR001461">
    <property type="entry name" value="Aspartic_peptidase_A1"/>
</dbReference>
<dbReference type="CDD" id="cd05471">
    <property type="entry name" value="pepsin_like"/>
    <property type="match status" value="1"/>
</dbReference>
<evidence type="ECO:0000313" key="4">
    <source>
        <dbReference type="EMBL" id="KAK7454673.1"/>
    </source>
</evidence>
<dbReference type="Gene3D" id="2.40.70.10">
    <property type="entry name" value="Acid Proteases"/>
    <property type="match status" value="2"/>
</dbReference>
<dbReference type="InterPro" id="IPR033121">
    <property type="entry name" value="PEPTIDASE_A1"/>
</dbReference>
<sequence>MWLCSVVLSLFVLEVLSATVSVKLPRRPSKEIGRRDVATNAAYITPVSISSDSQSYYVVISTGEISFRLALDTASSDIWITSTLCPSSECEKVPRYPVAYQNPTFVSVNENSTEFKASYADGSAVSGFVAKETFHMSNLTVPEQAFALISESNVTMVDDISGILGLGFPRISTINGTATNSTPLFPGLAQQGLLDYPLFGLSLTRNETGSLTFGAVDSSIVTDIEKIVWNEVVEFAPIGNENNVSSYYQWAVPLEGVAVNGQSIPLSPSYPNVTSNTSIAMFDVGTPGIFGPWADVSKIFASINGARLVDESGLWAIPCDTLDPMMFTIGRQNFTLQPTDYLIGRASGNPEICLSWPQAVSPSPDEIDWQFGTPFLRTVYSIFSLGIDNKEPPMIGFYPLQNTTVSADSISSFLSSASAVFDTTLPNSLLGTPSPTTPAYGLNSSVPAPTGGIVATGLATETYSPIFGADTTNLSAIPLITPSPTVATFTTTDSDGSVSTSVSTLSVASVVLGVPPGWNSARSDLAVHVSLTSLIIPIVLYLMKDWII</sequence>
<dbReference type="InterPro" id="IPR034164">
    <property type="entry name" value="Pepsin-like_dom"/>
</dbReference>
<comment type="caution">
    <text evidence="4">The sequence shown here is derived from an EMBL/GenBank/DDBJ whole genome shotgun (WGS) entry which is preliminary data.</text>
</comment>
<feature type="domain" description="Peptidase A1" evidence="3">
    <location>
        <begin position="56"/>
        <end position="398"/>
    </location>
</feature>
<dbReference type="SUPFAM" id="SSF50630">
    <property type="entry name" value="Acid proteases"/>
    <property type="match status" value="1"/>
</dbReference>
<comment type="similarity">
    <text evidence="1">Belongs to the peptidase A1 family.</text>
</comment>
<dbReference type="Pfam" id="PF00026">
    <property type="entry name" value="Asp"/>
    <property type="match status" value="1"/>
</dbReference>
<feature type="chain" id="PRO_5045047761" description="Peptidase A1 domain-containing protein" evidence="2">
    <location>
        <begin position="18"/>
        <end position="548"/>
    </location>
</feature>
<reference evidence="4 5" key="1">
    <citation type="submission" date="2024-01" db="EMBL/GenBank/DDBJ databases">
        <title>A draft genome for the cacao thread blight pathogen Marasmiellus scandens.</title>
        <authorList>
            <person name="Baruah I.K."/>
            <person name="Leung J."/>
            <person name="Bukari Y."/>
            <person name="Amoako-Attah I."/>
            <person name="Meinhardt L.W."/>
            <person name="Bailey B.A."/>
            <person name="Cohen S.P."/>
        </authorList>
    </citation>
    <scope>NUCLEOTIDE SEQUENCE [LARGE SCALE GENOMIC DNA]</scope>
    <source>
        <strain evidence="4 5">GH-19</strain>
    </source>
</reference>